<dbReference type="NCBIfam" id="NF005559">
    <property type="entry name" value="PRK07231.1"/>
    <property type="match status" value="1"/>
</dbReference>
<comment type="similarity">
    <text evidence="1">Belongs to the short-chain dehydrogenases/reductases (SDR) family.</text>
</comment>
<dbReference type="InterPro" id="IPR036291">
    <property type="entry name" value="NAD(P)-bd_dom_sf"/>
</dbReference>
<gene>
    <name evidence="3" type="ORF">JOC27_001590</name>
</gene>
<protein>
    <submittedName>
        <fullName evidence="3">NAD(P)-dependent dehydrogenase (Short-subunit alcohol dehydrogenase family)</fullName>
    </submittedName>
</protein>
<dbReference type="PRINTS" id="PR00080">
    <property type="entry name" value="SDRFAMILY"/>
</dbReference>
<dbReference type="InterPro" id="IPR002347">
    <property type="entry name" value="SDR_fam"/>
</dbReference>
<dbReference type="Gene3D" id="3.40.50.720">
    <property type="entry name" value="NAD(P)-binding Rossmann-like Domain"/>
    <property type="match status" value="1"/>
</dbReference>
<name>A0ABS2QAZ1_9BACL</name>
<keyword evidence="2" id="KW-0560">Oxidoreductase</keyword>
<dbReference type="PRINTS" id="PR00081">
    <property type="entry name" value="GDHRDH"/>
</dbReference>
<dbReference type="Pfam" id="PF13561">
    <property type="entry name" value="adh_short_C2"/>
    <property type="match status" value="1"/>
</dbReference>
<proteinExistence type="inferred from homology"/>
<dbReference type="RefSeq" id="WP_205006705.1">
    <property type="nucleotide sequence ID" value="NZ_CBCRXA010000018.1"/>
</dbReference>
<organism evidence="3 4">
    <name type="scientific">Sporolactobacillus spathodeae</name>
    <dbReference type="NCBI Taxonomy" id="1465502"/>
    <lineage>
        <taxon>Bacteria</taxon>
        <taxon>Bacillati</taxon>
        <taxon>Bacillota</taxon>
        <taxon>Bacilli</taxon>
        <taxon>Bacillales</taxon>
        <taxon>Sporolactobacillaceae</taxon>
        <taxon>Sporolactobacillus</taxon>
    </lineage>
</organism>
<sequence>MAAQHLFDLEGKTALVTGAGRGLGRGYARALAQAGCFCICAGRRQADLADTVAAISAQGGKAEAAVLDVTDRAGCRTLADRYPQIDILVNNAGFEAPEPFLDVTEAHYDAIMAVNLKGVFFLSQVVAGKMKEQGHGKIINIASLGSYLGLAASSVYCASKGAIVQLTKTMAIELASDNIQVNAIAPGYFLTQMTQPFFDDPAHKSWIETRIPAGRIGDPEDLSGALVFLSSHASDYVTGQTIAVDGGWLAG</sequence>
<keyword evidence="4" id="KW-1185">Reference proteome</keyword>
<evidence type="ECO:0000256" key="2">
    <source>
        <dbReference type="ARBA" id="ARBA00023002"/>
    </source>
</evidence>
<evidence type="ECO:0000256" key="1">
    <source>
        <dbReference type="ARBA" id="ARBA00006484"/>
    </source>
</evidence>
<dbReference type="PROSITE" id="PS00061">
    <property type="entry name" value="ADH_SHORT"/>
    <property type="match status" value="1"/>
</dbReference>
<evidence type="ECO:0000313" key="4">
    <source>
        <dbReference type="Proteomes" id="UP000823201"/>
    </source>
</evidence>
<dbReference type="InterPro" id="IPR020904">
    <property type="entry name" value="Sc_DH/Rdtase_CS"/>
</dbReference>
<evidence type="ECO:0000313" key="3">
    <source>
        <dbReference type="EMBL" id="MBM7658137.1"/>
    </source>
</evidence>
<dbReference type="SUPFAM" id="SSF51735">
    <property type="entry name" value="NAD(P)-binding Rossmann-fold domains"/>
    <property type="match status" value="1"/>
</dbReference>
<dbReference type="Proteomes" id="UP000823201">
    <property type="component" value="Unassembled WGS sequence"/>
</dbReference>
<comment type="caution">
    <text evidence="3">The sequence shown here is derived from an EMBL/GenBank/DDBJ whole genome shotgun (WGS) entry which is preliminary data.</text>
</comment>
<dbReference type="EMBL" id="JAFBEV010000012">
    <property type="protein sequence ID" value="MBM7658137.1"/>
    <property type="molecule type" value="Genomic_DNA"/>
</dbReference>
<reference evidence="3 4" key="1">
    <citation type="submission" date="2021-01" db="EMBL/GenBank/DDBJ databases">
        <title>Genomic Encyclopedia of Type Strains, Phase IV (KMG-IV): sequencing the most valuable type-strain genomes for metagenomic binning, comparative biology and taxonomic classification.</title>
        <authorList>
            <person name="Goeker M."/>
        </authorList>
    </citation>
    <scope>NUCLEOTIDE SEQUENCE [LARGE SCALE GENOMIC DNA]</scope>
    <source>
        <strain evidence="3 4">DSM 100968</strain>
    </source>
</reference>
<dbReference type="PANTHER" id="PTHR42760">
    <property type="entry name" value="SHORT-CHAIN DEHYDROGENASES/REDUCTASES FAMILY MEMBER"/>
    <property type="match status" value="1"/>
</dbReference>
<accession>A0ABS2QAZ1</accession>
<dbReference type="PANTHER" id="PTHR42760:SF5">
    <property type="entry name" value="2-DEHYDRO-3-DEOXY-D-GLUCONATE 5-DEHYDROGENASE"/>
    <property type="match status" value="1"/>
</dbReference>